<dbReference type="InterPro" id="IPR036206">
    <property type="entry name" value="ThiamineP_synth_sf"/>
</dbReference>
<organism evidence="13 14">
    <name type="scientific">Candidatus Cetobacterium colombiensis</name>
    <dbReference type="NCBI Taxonomy" id="3073100"/>
    <lineage>
        <taxon>Bacteria</taxon>
        <taxon>Fusobacteriati</taxon>
        <taxon>Fusobacteriota</taxon>
        <taxon>Fusobacteriia</taxon>
        <taxon>Fusobacteriales</taxon>
        <taxon>Fusobacteriaceae</taxon>
        <taxon>Cetobacterium</taxon>
    </lineage>
</organism>
<dbReference type="InterPro" id="IPR013785">
    <property type="entry name" value="Aldolase_TIM"/>
</dbReference>
<dbReference type="EC" id="2.5.1.3" evidence="9"/>
<comment type="caution">
    <text evidence="13">The sequence shown here is derived from an EMBL/GenBank/DDBJ whole genome shotgun (WGS) entry which is preliminary data.</text>
</comment>
<comment type="cofactor">
    <cofactor evidence="9">
        <name>Mg(2+)</name>
        <dbReference type="ChEBI" id="CHEBI:18420"/>
    </cofactor>
    <text evidence="9">Binds 1 Mg(2+) ion per subunit.</text>
</comment>
<comment type="catalytic activity">
    <reaction evidence="8 9 10">
        <text>2-[(2R,5Z)-2-carboxy-4-methylthiazol-5(2H)-ylidene]ethyl phosphate + 4-amino-2-methyl-5-(diphosphooxymethyl)pyrimidine + 2 H(+) = thiamine phosphate + CO2 + diphosphate</text>
        <dbReference type="Rhea" id="RHEA:47844"/>
        <dbReference type="ChEBI" id="CHEBI:15378"/>
        <dbReference type="ChEBI" id="CHEBI:16526"/>
        <dbReference type="ChEBI" id="CHEBI:33019"/>
        <dbReference type="ChEBI" id="CHEBI:37575"/>
        <dbReference type="ChEBI" id="CHEBI:57841"/>
        <dbReference type="ChEBI" id="CHEBI:62899"/>
        <dbReference type="EC" id="2.5.1.3"/>
    </reaction>
</comment>
<dbReference type="NCBIfam" id="TIGR00693">
    <property type="entry name" value="thiE"/>
    <property type="match status" value="1"/>
</dbReference>
<keyword evidence="4 9" id="KW-0460">Magnesium</keyword>
<dbReference type="EMBL" id="JAVIKH010000001">
    <property type="protein sequence ID" value="MDX8335162.1"/>
    <property type="molecule type" value="Genomic_DNA"/>
</dbReference>
<comment type="pathway">
    <text evidence="1 9 11">Cofactor biosynthesis; thiamine diphosphate biosynthesis; thiamine phosphate from 4-amino-2-methyl-5-diphosphomethylpyrimidine and 4-methyl-5-(2-phosphoethyl)-thiazole: step 1/1.</text>
</comment>
<evidence type="ECO:0000256" key="2">
    <source>
        <dbReference type="ARBA" id="ARBA00022679"/>
    </source>
</evidence>
<keyword evidence="14" id="KW-1185">Reference proteome</keyword>
<dbReference type="InterPro" id="IPR022998">
    <property type="entry name" value="ThiamineP_synth_TenI"/>
</dbReference>
<feature type="binding site" evidence="9">
    <location>
        <begin position="137"/>
        <end position="139"/>
    </location>
    <ligand>
        <name>2-[(2R,5Z)-2-carboxy-4-methylthiazol-5(2H)-ylidene]ethyl phosphate</name>
        <dbReference type="ChEBI" id="CHEBI:62899"/>
    </ligand>
</feature>
<feature type="binding site" evidence="9">
    <location>
        <position position="111"/>
    </location>
    <ligand>
        <name>4-amino-2-methyl-5-(diphosphooxymethyl)pyrimidine</name>
        <dbReference type="ChEBI" id="CHEBI:57841"/>
    </ligand>
</feature>
<feature type="domain" description="Thiamine phosphate synthase/TenI" evidence="12">
    <location>
        <begin position="10"/>
        <end position="190"/>
    </location>
</feature>
<feature type="binding site" evidence="9">
    <location>
        <position position="140"/>
    </location>
    <ligand>
        <name>4-amino-2-methyl-5-(diphosphooxymethyl)pyrimidine</name>
        <dbReference type="ChEBI" id="CHEBI:57841"/>
    </ligand>
</feature>
<feature type="binding site" evidence="9">
    <location>
        <position position="92"/>
    </location>
    <ligand>
        <name>Mg(2+)</name>
        <dbReference type="ChEBI" id="CHEBI:18420"/>
    </ligand>
</feature>
<name>A0ABU4W6K5_9FUSO</name>
<comment type="catalytic activity">
    <reaction evidence="6 9 10">
        <text>4-methyl-5-(2-phosphooxyethyl)-thiazole + 4-amino-2-methyl-5-(diphosphooxymethyl)pyrimidine + H(+) = thiamine phosphate + diphosphate</text>
        <dbReference type="Rhea" id="RHEA:22328"/>
        <dbReference type="ChEBI" id="CHEBI:15378"/>
        <dbReference type="ChEBI" id="CHEBI:33019"/>
        <dbReference type="ChEBI" id="CHEBI:37575"/>
        <dbReference type="ChEBI" id="CHEBI:57841"/>
        <dbReference type="ChEBI" id="CHEBI:58296"/>
        <dbReference type="EC" id="2.5.1.3"/>
    </reaction>
</comment>
<dbReference type="GO" id="GO:0004789">
    <property type="term" value="F:thiamine-phosphate diphosphorylase activity"/>
    <property type="evidence" value="ECO:0007669"/>
    <property type="project" value="UniProtKB-EC"/>
</dbReference>
<reference evidence="14" key="1">
    <citation type="submission" date="2023-07" db="EMBL/GenBank/DDBJ databases">
        <authorList>
            <person name="Colorado M.A."/>
            <person name="Villamil L.M."/>
            <person name="Melo J.F."/>
            <person name="Rodriguez J.A."/>
            <person name="Ruiz R.Y."/>
        </authorList>
    </citation>
    <scope>NUCLEOTIDE SEQUENCE [LARGE SCALE GENOMIC DNA]</scope>
    <source>
        <strain evidence="14">C33</strain>
    </source>
</reference>
<dbReference type="Proteomes" id="UP001279681">
    <property type="component" value="Unassembled WGS sequence"/>
</dbReference>
<comment type="similarity">
    <text evidence="9 10">Belongs to the thiamine-phosphate synthase family.</text>
</comment>
<feature type="binding site" evidence="9">
    <location>
        <position position="72"/>
    </location>
    <ligand>
        <name>4-amino-2-methyl-5-(diphosphooxymethyl)pyrimidine</name>
        <dbReference type="ChEBI" id="CHEBI:57841"/>
    </ligand>
</feature>
<sequence>MKNFKLPTGVYAITDSKSGKNKKFLEYCEELLKGGAKIIQYREKKRDLKTLLSEAKALRELTKKYDAIFIVNDYLDIALLSDADGIHIGQDDLPIKDVRKVLGNDKIIGISTHNPKEAQQAMVDGADYIGVGPIFYTETKEDIGDLVTLEFLDFVDKNIDLPYVAIGGIKENNIEQVLSKGAKSICLISELIGAKDTLETTKRINNFIINWYEK</sequence>
<evidence type="ECO:0000256" key="11">
    <source>
        <dbReference type="RuleBase" id="RU004253"/>
    </source>
</evidence>
<gene>
    <name evidence="9 13" type="primary">thiE</name>
    <name evidence="13" type="ORF">RFV38_01375</name>
</gene>
<proteinExistence type="inferred from homology"/>
<dbReference type="RefSeq" id="WP_320312571.1">
    <property type="nucleotide sequence ID" value="NZ_JAVIKH010000001.1"/>
</dbReference>
<evidence type="ECO:0000256" key="6">
    <source>
        <dbReference type="ARBA" id="ARBA00047334"/>
    </source>
</evidence>
<dbReference type="Gene3D" id="3.20.20.70">
    <property type="entry name" value="Aldolase class I"/>
    <property type="match status" value="1"/>
</dbReference>
<evidence type="ECO:0000313" key="13">
    <source>
        <dbReference type="EMBL" id="MDX8335162.1"/>
    </source>
</evidence>
<dbReference type="HAMAP" id="MF_00097">
    <property type="entry name" value="TMP_synthase"/>
    <property type="match status" value="1"/>
</dbReference>
<dbReference type="PANTHER" id="PTHR20857">
    <property type="entry name" value="THIAMINE-PHOSPHATE PYROPHOSPHORYLASE"/>
    <property type="match status" value="1"/>
</dbReference>
<dbReference type="InterPro" id="IPR034291">
    <property type="entry name" value="TMP_synthase"/>
</dbReference>
<keyword evidence="3 9" id="KW-0479">Metal-binding</keyword>
<evidence type="ECO:0000256" key="5">
    <source>
        <dbReference type="ARBA" id="ARBA00022977"/>
    </source>
</evidence>
<evidence type="ECO:0000256" key="7">
    <source>
        <dbReference type="ARBA" id="ARBA00047851"/>
    </source>
</evidence>
<evidence type="ECO:0000256" key="9">
    <source>
        <dbReference type="HAMAP-Rule" id="MF_00097"/>
    </source>
</evidence>
<dbReference type="CDD" id="cd00564">
    <property type="entry name" value="TMP_TenI"/>
    <property type="match status" value="1"/>
</dbReference>
<keyword evidence="2 9" id="KW-0808">Transferase</keyword>
<evidence type="ECO:0000256" key="8">
    <source>
        <dbReference type="ARBA" id="ARBA00047883"/>
    </source>
</evidence>
<comment type="catalytic activity">
    <reaction evidence="7 9 10">
        <text>2-(2-carboxy-4-methylthiazol-5-yl)ethyl phosphate + 4-amino-2-methyl-5-(diphosphooxymethyl)pyrimidine + 2 H(+) = thiamine phosphate + CO2 + diphosphate</text>
        <dbReference type="Rhea" id="RHEA:47848"/>
        <dbReference type="ChEBI" id="CHEBI:15378"/>
        <dbReference type="ChEBI" id="CHEBI:16526"/>
        <dbReference type="ChEBI" id="CHEBI:33019"/>
        <dbReference type="ChEBI" id="CHEBI:37575"/>
        <dbReference type="ChEBI" id="CHEBI:57841"/>
        <dbReference type="ChEBI" id="CHEBI:62890"/>
        <dbReference type="EC" id="2.5.1.3"/>
    </reaction>
</comment>
<dbReference type="SUPFAM" id="SSF51391">
    <property type="entry name" value="Thiamin phosphate synthase"/>
    <property type="match status" value="1"/>
</dbReference>
<evidence type="ECO:0000259" key="12">
    <source>
        <dbReference type="Pfam" id="PF02581"/>
    </source>
</evidence>
<comment type="function">
    <text evidence="9">Condenses 4-methyl-5-(beta-hydroxyethyl)thiazole monophosphate (THZ-P) and 2-methyl-4-amino-5-hydroxymethyl pyrimidine pyrophosphate (HMP-PP) to form thiamine monophosphate (TMP).</text>
</comment>
<evidence type="ECO:0000256" key="10">
    <source>
        <dbReference type="RuleBase" id="RU003826"/>
    </source>
</evidence>
<feature type="binding site" evidence="9">
    <location>
        <position position="73"/>
    </location>
    <ligand>
        <name>Mg(2+)</name>
        <dbReference type="ChEBI" id="CHEBI:18420"/>
    </ligand>
</feature>
<dbReference type="PANTHER" id="PTHR20857:SF15">
    <property type="entry name" value="THIAMINE-PHOSPHATE SYNTHASE"/>
    <property type="match status" value="1"/>
</dbReference>
<feature type="binding site" evidence="9">
    <location>
        <position position="168"/>
    </location>
    <ligand>
        <name>2-[(2R,5Z)-2-carboxy-4-methylthiazol-5(2H)-ylidene]ethyl phosphate</name>
        <dbReference type="ChEBI" id="CHEBI:62899"/>
    </ligand>
</feature>
<feature type="binding site" evidence="9">
    <location>
        <begin position="188"/>
        <end position="189"/>
    </location>
    <ligand>
        <name>2-[(2R,5Z)-2-carboxy-4-methylthiazol-5(2H)-ylidene]ethyl phosphate</name>
        <dbReference type="ChEBI" id="CHEBI:62899"/>
    </ligand>
</feature>
<feature type="binding site" evidence="9">
    <location>
        <begin position="40"/>
        <end position="44"/>
    </location>
    <ligand>
        <name>4-amino-2-methyl-5-(diphosphooxymethyl)pyrimidine</name>
        <dbReference type="ChEBI" id="CHEBI:57841"/>
    </ligand>
</feature>
<accession>A0ABU4W6K5</accession>
<evidence type="ECO:0000313" key="14">
    <source>
        <dbReference type="Proteomes" id="UP001279681"/>
    </source>
</evidence>
<protein>
    <recommendedName>
        <fullName evidence="9">Thiamine-phosphate synthase</fullName>
        <shortName evidence="9">TP synthase</shortName>
        <shortName evidence="9">TPS</shortName>
        <ecNumber evidence="9">2.5.1.3</ecNumber>
    </recommendedName>
    <alternativeName>
        <fullName evidence="9">Thiamine-phosphate pyrophosphorylase</fullName>
        <shortName evidence="9">TMP pyrophosphorylase</shortName>
        <shortName evidence="9">TMP-PPase</shortName>
    </alternativeName>
</protein>
<evidence type="ECO:0000256" key="4">
    <source>
        <dbReference type="ARBA" id="ARBA00022842"/>
    </source>
</evidence>
<dbReference type="Pfam" id="PF02581">
    <property type="entry name" value="TMP-TENI"/>
    <property type="match status" value="1"/>
</dbReference>
<evidence type="ECO:0000256" key="3">
    <source>
        <dbReference type="ARBA" id="ARBA00022723"/>
    </source>
</evidence>
<evidence type="ECO:0000256" key="1">
    <source>
        <dbReference type="ARBA" id="ARBA00005165"/>
    </source>
</evidence>
<keyword evidence="5 9" id="KW-0784">Thiamine biosynthesis</keyword>